<feature type="region of interest" description="Disordered" evidence="1">
    <location>
        <begin position="392"/>
        <end position="412"/>
    </location>
</feature>
<comment type="caution">
    <text evidence="3">The sequence shown here is derived from an EMBL/GenBank/DDBJ whole genome shotgun (WGS) entry which is preliminary data.</text>
</comment>
<accession>A0AA88WYB1</accession>
<dbReference type="Proteomes" id="UP001188597">
    <property type="component" value="Unassembled WGS sequence"/>
</dbReference>
<evidence type="ECO:0000313" key="3">
    <source>
        <dbReference type="EMBL" id="KAK3036483.1"/>
    </source>
</evidence>
<evidence type="ECO:0000313" key="4">
    <source>
        <dbReference type="Proteomes" id="UP001188597"/>
    </source>
</evidence>
<keyword evidence="4" id="KW-1185">Reference proteome</keyword>
<dbReference type="InterPro" id="IPR005162">
    <property type="entry name" value="Retrotrans_gag_dom"/>
</dbReference>
<gene>
    <name evidence="3" type="ORF">RJ639_030830</name>
</gene>
<feature type="domain" description="Retrotransposon gag" evidence="2">
    <location>
        <begin position="14"/>
        <end position="69"/>
    </location>
</feature>
<dbReference type="AlphaFoldDB" id="A0AA88WYB1"/>
<feature type="domain" description="Retrotransposon gag" evidence="2">
    <location>
        <begin position="227"/>
        <end position="284"/>
    </location>
</feature>
<name>A0AA88WYB1_9ASTE</name>
<dbReference type="EMBL" id="JAVXUP010000147">
    <property type="protein sequence ID" value="KAK3036483.1"/>
    <property type="molecule type" value="Genomic_DNA"/>
</dbReference>
<dbReference type="Pfam" id="PF03732">
    <property type="entry name" value="Retrotrans_gag"/>
    <property type="match status" value="2"/>
</dbReference>
<protein>
    <recommendedName>
        <fullName evidence="2">Retrotransposon gag domain-containing protein</fullName>
    </recommendedName>
</protein>
<proteinExistence type="predicted"/>
<dbReference type="PANTHER" id="PTHR34482:SF36">
    <property type="entry name" value="RETROTRANSPOSON GAG DOMAIN-CONTAINING PROTEIN"/>
    <property type="match status" value="1"/>
</dbReference>
<evidence type="ECO:0000259" key="2">
    <source>
        <dbReference type="Pfam" id="PF03732"/>
    </source>
</evidence>
<reference evidence="3" key="1">
    <citation type="submission" date="2022-12" db="EMBL/GenBank/DDBJ databases">
        <title>Draft genome assemblies for two species of Escallonia (Escalloniales).</title>
        <authorList>
            <person name="Chanderbali A."/>
            <person name="Dervinis C."/>
            <person name="Anghel I."/>
            <person name="Soltis D."/>
            <person name="Soltis P."/>
            <person name="Zapata F."/>
        </authorList>
    </citation>
    <scope>NUCLEOTIDE SEQUENCE</scope>
    <source>
        <strain evidence="3">UCBG64.0493</strain>
        <tissue evidence="3">Leaf</tissue>
    </source>
</reference>
<dbReference type="PANTHER" id="PTHR34482">
    <property type="entry name" value="DNA DAMAGE-INDUCIBLE PROTEIN 1-LIKE"/>
    <property type="match status" value="1"/>
</dbReference>
<evidence type="ECO:0000256" key="1">
    <source>
        <dbReference type="SAM" id="MobiDB-lite"/>
    </source>
</evidence>
<sequence length="449" mass="51112">MGEIKKYFLQEILLPHNVKDQKEEEFLKLVQNDMTVAQYEAKFTSLSRYAPHLVDIENRKARRFEKGIRRGIKNRLLALMLSTFAKVVERAEILEVDYEEFQKGIRAAVQKTSDKSKGGGQNKKKLTFYEKACDQLEGITMPPKHASRKTNNLHNPPMNNEVADAIVQGFQNLANLTAGGGWTPLNQNQNQGQNDGVRARDVEKFKKLVPAFKGEPDLEKAEAWMNQNEKNVKDQKEEEFLKLVQNDMTVAQYQAKFTTLSRYAPHLVDIENRKARRFEKGLRRGIKNRLLALKLSTFAKVVERAEILEVDYEEFQKGIREAVQKLQIRASKGGGQNKKKSTFYEKACDQLEGITMPPKDASRKTNDLHNPPMNNVVADAIVQGFQNLANLTAGGGRPPLNQNQNQGKNDGVRARDVEKFKKLVPAFKGEPDLEKAEAWMNQNEKVFDL</sequence>
<organism evidence="3 4">
    <name type="scientific">Escallonia herrerae</name>
    <dbReference type="NCBI Taxonomy" id="1293975"/>
    <lineage>
        <taxon>Eukaryota</taxon>
        <taxon>Viridiplantae</taxon>
        <taxon>Streptophyta</taxon>
        <taxon>Embryophyta</taxon>
        <taxon>Tracheophyta</taxon>
        <taxon>Spermatophyta</taxon>
        <taxon>Magnoliopsida</taxon>
        <taxon>eudicotyledons</taxon>
        <taxon>Gunneridae</taxon>
        <taxon>Pentapetalae</taxon>
        <taxon>asterids</taxon>
        <taxon>campanulids</taxon>
        <taxon>Escalloniales</taxon>
        <taxon>Escalloniaceae</taxon>
        <taxon>Escallonia</taxon>
    </lineage>
</organism>